<gene>
    <name evidence="1" type="ORF">C8D97_101303</name>
</gene>
<accession>A0A316G230</accession>
<organism evidence="1 2">
    <name type="scientific">Pleionea mediterranea</name>
    <dbReference type="NCBI Taxonomy" id="523701"/>
    <lineage>
        <taxon>Bacteria</taxon>
        <taxon>Pseudomonadati</taxon>
        <taxon>Pseudomonadota</taxon>
        <taxon>Gammaproteobacteria</taxon>
        <taxon>Oceanospirillales</taxon>
        <taxon>Pleioneaceae</taxon>
        <taxon>Pleionea</taxon>
    </lineage>
</organism>
<sequence>MLVYFFFQDEEPSERFARFVTAPDVSESEWLDFKVHASFSYYSKVDVEKYSTLVDSVAVSSNYIVDMKKSCFYDFDYSFEEAYASYISKSQAVVETIDRCEQELKNYLKIKLTNPSPKISPSIYIEEGGDVFIPRGFELVRYNEFSIGYAMWSVHQLQTGEISDSEYIDRIRLGMSLASKTNSLRLSVQNLVEVRYLLKGLESNLNIFRSESVSKLTNSLLITFTPDTAFDFHRWAQLYTLEQSLTEALNTRIKSSESKMPFRLQKTLNQAAEQWPENLGDSVNDEVSLLRNWNNWAGYVLLKVASPKFIALEVDFLETATRTFLIKAKLNFNNCSNKVDTCLSKITAMKSPLSNDYIYYKNGKISLSNPHSRELITVDLVEESN</sequence>
<dbReference type="EMBL" id="QGGU01000001">
    <property type="protein sequence ID" value="PWK54455.1"/>
    <property type="molecule type" value="Genomic_DNA"/>
</dbReference>
<proteinExistence type="predicted"/>
<name>A0A316G230_9GAMM</name>
<dbReference type="AlphaFoldDB" id="A0A316G230"/>
<protein>
    <submittedName>
        <fullName evidence="1">Uncharacterized protein</fullName>
    </submittedName>
</protein>
<dbReference type="Proteomes" id="UP000245790">
    <property type="component" value="Unassembled WGS sequence"/>
</dbReference>
<comment type="caution">
    <text evidence="1">The sequence shown here is derived from an EMBL/GenBank/DDBJ whole genome shotgun (WGS) entry which is preliminary data.</text>
</comment>
<reference evidence="1 2" key="1">
    <citation type="submission" date="2018-05" db="EMBL/GenBank/DDBJ databases">
        <title>Genomic Encyclopedia of Type Strains, Phase IV (KMG-IV): sequencing the most valuable type-strain genomes for metagenomic binning, comparative biology and taxonomic classification.</title>
        <authorList>
            <person name="Goeker M."/>
        </authorList>
    </citation>
    <scope>NUCLEOTIDE SEQUENCE [LARGE SCALE GENOMIC DNA]</scope>
    <source>
        <strain evidence="1 2">DSM 25350</strain>
    </source>
</reference>
<keyword evidence="2" id="KW-1185">Reference proteome</keyword>
<evidence type="ECO:0000313" key="1">
    <source>
        <dbReference type="EMBL" id="PWK54455.1"/>
    </source>
</evidence>
<evidence type="ECO:0000313" key="2">
    <source>
        <dbReference type="Proteomes" id="UP000245790"/>
    </source>
</evidence>